<keyword evidence="2" id="KW-1185">Reference proteome</keyword>
<proteinExistence type="predicted"/>
<dbReference type="Proteomes" id="UP000828390">
    <property type="component" value="Unassembled WGS sequence"/>
</dbReference>
<name>A0A9D4LTZ8_DREPO</name>
<reference evidence="1" key="1">
    <citation type="journal article" date="2019" name="bioRxiv">
        <title>The Genome of the Zebra Mussel, Dreissena polymorpha: A Resource for Invasive Species Research.</title>
        <authorList>
            <person name="McCartney M.A."/>
            <person name="Auch B."/>
            <person name="Kono T."/>
            <person name="Mallez S."/>
            <person name="Zhang Y."/>
            <person name="Obille A."/>
            <person name="Becker A."/>
            <person name="Abrahante J.E."/>
            <person name="Garbe J."/>
            <person name="Badalamenti J.P."/>
            <person name="Herman A."/>
            <person name="Mangelson H."/>
            <person name="Liachko I."/>
            <person name="Sullivan S."/>
            <person name="Sone E.D."/>
            <person name="Koren S."/>
            <person name="Silverstein K.A.T."/>
            <person name="Beckman K.B."/>
            <person name="Gohl D.M."/>
        </authorList>
    </citation>
    <scope>NUCLEOTIDE SEQUENCE</scope>
    <source>
        <strain evidence="1">Duluth1</strain>
        <tissue evidence="1">Whole animal</tissue>
    </source>
</reference>
<accession>A0A9D4LTZ8</accession>
<evidence type="ECO:0000313" key="2">
    <source>
        <dbReference type="Proteomes" id="UP000828390"/>
    </source>
</evidence>
<sequence length="79" mass="9126">MEVHKGYRLQRRPFRPLEIMWDRILTGLTPISKNFNKSLRPGAQLFSPNRNLIASCTYSVPMARDPKETRKPSATLQTP</sequence>
<dbReference type="AlphaFoldDB" id="A0A9D4LTZ8"/>
<comment type="caution">
    <text evidence="1">The sequence shown here is derived from an EMBL/GenBank/DDBJ whole genome shotgun (WGS) entry which is preliminary data.</text>
</comment>
<reference evidence="1" key="2">
    <citation type="submission" date="2020-11" db="EMBL/GenBank/DDBJ databases">
        <authorList>
            <person name="McCartney M.A."/>
            <person name="Auch B."/>
            <person name="Kono T."/>
            <person name="Mallez S."/>
            <person name="Becker A."/>
            <person name="Gohl D.M."/>
            <person name="Silverstein K.A.T."/>
            <person name="Koren S."/>
            <person name="Bechman K.B."/>
            <person name="Herman A."/>
            <person name="Abrahante J.E."/>
            <person name="Garbe J."/>
        </authorList>
    </citation>
    <scope>NUCLEOTIDE SEQUENCE</scope>
    <source>
        <strain evidence="1">Duluth1</strain>
        <tissue evidence="1">Whole animal</tissue>
    </source>
</reference>
<protein>
    <submittedName>
        <fullName evidence="1">Uncharacterized protein</fullName>
    </submittedName>
</protein>
<dbReference type="EMBL" id="JAIWYP010000002">
    <property type="protein sequence ID" value="KAH3863734.1"/>
    <property type="molecule type" value="Genomic_DNA"/>
</dbReference>
<organism evidence="1 2">
    <name type="scientific">Dreissena polymorpha</name>
    <name type="common">Zebra mussel</name>
    <name type="synonym">Mytilus polymorpha</name>
    <dbReference type="NCBI Taxonomy" id="45954"/>
    <lineage>
        <taxon>Eukaryota</taxon>
        <taxon>Metazoa</taxon>
        <taxon>Spiralia</taxon>
        <taxon>Lophotrochozoa</taxon>
        <taxon>Mollusca</taxon>
        <taxon>Bivalvia</taxon>
        <taxon>Autobranchia</taxon>
        <taxon>Heteroconchia</taxon>
        <taxon>Euheterodonta</taxon>
        <taxon>Imparidentia</taxon>
        <taxon>Neoheterodontei</taxon>
        <taxon>Myida</taxon>
        <taxon>Dreissenoidea</taxon>
        <taxon>Dreissenidae</taxon>
        <taxon>Dreissena</taxon>
    </lineage>
</organism>
<gene>
    <name evidence="1" type="ORF">DPMN_026732</name>
</gene>
<evidence type="ECO:0000313" key="1">
    <source>
        <dbReference type="EMBL" id="KAH3863734.1"/>
    </source>
</evidence>